<dbReference type="EMBL" id="GBRH01271210">
    <property type="protein sequence ID" value="JAD26685.1"/>
    <property type="molecule type" value="Transcribed_RNA"/>
</dbReference>
<accession>A0A0A8YPF3</accession>
<organism evidence="1">
    <name type="scientific">Arundo donax</name>
    <name type="common">Giant reed</name>
    <name type="synonym">Donax arundinaceus</name>
    <dbReference type="NCBI Taxonomy" id="35708"/>
    <lineage>
        <taxon>Eukaryota</taxon>
        <taxon>Viridiplantae</taxon>
        <taxon>Streptophyta</taxon>
        <taxon>Embryophyta</taxon>
        <taxon>Tracheophyta</taxon>
        <taxon>Spermatophyta</taxon>
        <taxon>Magnoliopsida</taxon>
        <taxon>Liliopsida</taxon>
        <taxon>Poales</taxon>
        <taxon>Poaceae</taxon>
        <taxon>PACMAD clade</taxon>
        <taxon>Arundinoideae</taxon>
        <taxon>Arundineae</taxon>
        <taxon>Arundo</taxon>
    </lineage>
</organism>
<dbReference type="AlphaFoldDB" id="A0A0A8YPF3"/>
<proteinExistence type="predicted"/>
<protein>
    <submittedName>
        <fullName evidence="1">Uncharacterized protein</fullName>
    </submittedName>
</protein>
<sequence length="32" mass="3913">MTDEVFQLICGLILSVFHERNTMLHYWLYLLL</sequence>
<reference evidence="1" key="2">
    <citation type="journal article" date="2015" name="Data Brief">
        <title>Shoot transcriptome of the giant reed, Arundo donax.</title>
        <authorList>
            <person name="Barrero R.A."/>
            <person name="Guerrero F.D."/>
            <person name="Moolhuijzen P."/>
            <person name="Goolsby J.A."/>
            <person name="Tidwell J."/>
            <person name="Bellgard S.E."/>
            <person name="Bellgard M.I."/>
        </authorList>
    </citation>
    <scope>NUCLEOTIDE SEQUENCE</scope>
    <source>
        <tissue evidence="1">Shoot tissue taken approximately 20 cm above the soil surface</tissue>
    </source>
</reference>
<evidence type="ECO:0000313" key="1">
    <source>
        <dbReference type="EMBL" id="JAD26685.1"/>
    </source>
</evidence>
<name>A0A0A8YPF3_ARUDO</name>
<reference evidence="1" key="1">
    <citation type="submission" date="2014-09" db="EMBL/GenBank/DDBJ databases">
        <authorList>
            <person name="Magalhaes I.L.F."/>
            <person name="Oliveira U."/>
            <person name="Santos F.R."/>
            <person name="Vidigal T.H.D.A."/>
            <person name="Brescovit A.D."/>
            <person name="Santos A.J."/>
        </authorList>
    </citation>
    <scope>NUCLEOTIDE SEQUENCE</scope>
    <source>
        <tissue evidence="1">Shoot tissue taken approximately 20 cm above the soil surface</tissue>
    </source>
</reference>